<keyword evidence="3" id="KW-1185">Reference proteome</keyword>
<dbReference type="AlphaFoldDB" id="A0A8S1KXE1"/>
<feature type="region of interest" description="Disordered" evidence="1">
    <location>
        <begin position="74"/>
        <end position="108"/>
    </location>
</feature>
<gene>
    <name evidence="2" type="ORF">PPRIM_AZ9-3.1.T0270285</name>
</gene>
<dbReference type="Proteomes" id="UP000688137">
    <property type="component" value="Unassembled WGS sequence"/>
</dbReference>
<evidence type="ECO:0000313" key="2">
    <source>
        <dbReference type="EMBL" id="CAD8058565.1"/>
    </source>
</evidence>
<evidence type="ECO:0000313" key="3">
    <source>
        <dbReference type="Proteomes" id="UP000688137"/>
    </source>
</evidence>
<feature type="compositionally biased region" description="Polar residues" evidence="1">
    <location>
        <begin position="74"/>
        <end position="91"/>
    </location>
</feature>
<dbReference type="OMA" id="SICVNCT"/>
<feature type="compositionally biased region" description="Basic residues" evidence="1">
    <location>
        <begin position="92"/>
        <end position="102"/>
    </location>
</feature>
<name>A0A8S1KXE1_PARPR</name>
<comment type="caution">
    <text evidence="2">The sequence shown here is derived from an EMBL/GenBank/DDBJ whole genome shotgun (WGS) entry which is preliminary data.</text>
</comment>
<organism evidence="2 3">
    <name type="scientific">Paramecium primaurelia</name>
    <dbReference type="NCBI Taxonomy" id="5886"/>
    <lineage>
        <taxon>Eukaryota</taxon>
        <taxon>Sar</taxon>
        <taxon>Alveolata</taxon>
        <taxon>Ciliophora</taxon>
        <taxon>Intramacronucleata</taxon>
        <taxon>Oligohymenophorea</taxon>
        <taxon>Peniculida</taxon>
        <taxon>Parameciidae</taxon>
        <taxon>Paramecium</taxon>
    </lineage>
</organism>
<accession>A0A8S1KXE1</accession>
<evidence type="ECO:0000256" key="1">
    <source>
        <dbReference type="SAM" id="MobiDB-lite"/>
    </source>
</evidence>
<proteinExistence type="predicted"/>
<reference evidence="2" key="1">
    <citation type="submission" date="2021-01" db="EMBL/GenBank/DDBJ databases">
        <authorList>
            <consortium name="Genoscope - CEA"/>
            <person name="William W."/>
        </authorList>
    </citation>
    <scope>NUCLEOTIDE SEQUENCE</scope>
</reference>
<sequence>MGSSICANCTIKSEDSDIQALPQVQQIVFEYTDYYEIPETSKSKEQPLQQQTDILKNVQSPKLRGILKHNFQQNKDLGNFSQDNKSPTITIQRKKVKFRKPSKLNYSD</sequence>
<protein>
    <submittedName>
        <fullName evidence="2">Uncharacterized protein</fullName>
    </submittedName>
</protein>
<dbReference type="EMBL" id="CAJJDM010000026">
    <property type="protein sequence ID" value="CAD8058565.1"/>
    <property type="molecule type" value="Genomic_DNA"/>
</dbReference>